<evidence type="ECO:0000313" key="6">
    <source>
        <dbReference type="RefSeq" id="XP_019635373.1"/>
    </source>
</evidence>
<dbReference type="PROSITE" id="PS50238">
    <property type="entry name" value="RHOGAP"/>
    <property type="match status" value="1"/>
</dbReference>
<feature type="compositionally biased region" description="Basic and acidic residues" evidence="3">
    <location>
        <begin position="574"/>
        <end position="584"/>
    </location>
</feature>
<dbReference type="RefSeq" id="XP_019635374.1">
    <property type="nucleotide sequence ID" value="XM_019779815.1"/>
</dbReference>
<dbReference type="OrthoDB" id="185175at2759"/>
<dbReference type="GeneID" id="109478325"/>
<keyword evidence="5" id="KW-1185">Reference proteome</keyword>
<feature type="coiled-coil region" evidence="2">
    <location>
        <begin position="778"/>
        <end position="856"/>
    </location>
</feature>
<dbReference type="AlphaFoldDB" id="A0A6P4ZN01"/>
<sequence length="1114" mass="125864">MPSVFSSDSPNVMANNNGNNLALDIPVESRMGKVKKFMSSPLSRKKLSPGAKLFGAPLESVPRVTDLNVPSIVKKVVDFITMHGIGHEGIFRVNGNTKVVEKMKTSFDKTGDACLEEFGDVFSVASLLKQYLRELPDAVIPESLHSQFVAVQEDFLNDPVECRRQLRLLIDKLPSEHYSLLKYLIQFLVKVSSQQDTNKMGSMQLAIVFGPNLFKCPDGVAGLREQGITNQIVKRFIDDYDELLLEEGETSPYSSKCIQVKERKTPPPRPNPTYKEALKRKAEEEEASRNGQGASEDQPKVYNSAKYEDSNHNVQINIVDASGTTKDYLRASTSSIEDDRSESPFVYDSDATTYSPIVGSFVQEVVEQTIHETVTKHMFGNSSSSEGSAPVELDTTLQGLDVSLNDPLDSPKDAPVPTPRRRRRQKKLEEDRRHDTESSEEYIPEDSNNRGPVDKVDSLQAAEEEDISATLSFQEKVKIFDVDQSSAPVGDDRPAARPRRQRPNSQAFELFETQEPREEETMEEEPVAMAITIPHAEDDTTTLSNPKERPVPRPRSTSSPRLRVEDAPTPSPRRSLEVKKHVESDDFDDSDDVFPTLDSCEPLSSLTVNRASAPKRRKPSRKSKGEDQEEDTFVQRISEEDIEEVKMEEQPKRVQPAKHEDTSPEDIENIVPPLDLASLHEHGDGDEPIPAGMWHHSLKEEEEATLSPRSTKLKKRQHSTGHSSPIPIHHGVPIHHGMDADFEAPLSPSVLRPLPFLQSAPADVDIPPSPPASHMHSMTTEDKEIRDLTKRIHSLKKKVRRFETQFEEEKGYRPSHADKMGRTDIRKIVNDLSKAKKDLKDIKDRAREERHSLSKTLPTKLNYPVGGGDGDPDCPLSALRGSLNHALHVLAEKREDADRPEELERLTMDELREEKVAMQKELLHLESTHGRPTSKVEKDIVRPLYERYRQIKKFLSKPPSLGDLRNLETIEEGMMMEFQQTPPKDDGISSTMTTTDFTVTQNFGLLQETREEEEDEEADQNGEGTNENEFTSETLHQASLQELLDHLKKLRLEKKRLRAVLKRFEDDFFTQHGRKITKEDRGDMSSEYKAYKTVKQSLKLVEALINKKDGSKTM</sequence>
<dbReference type="KEGG" id="bbel:109478325"/>
<feature type="coiled-coil region" evidence="2">
    <location>
        <begin position="1040"/>
        <end position="1067"/>
    </location>
</feature>
<dbReference type="InterPro" id="IPR059029">
    <property type="entry name" value="FAM13A_dom"/>
</dbReference>
<dbReference type="Pfam" id="PF00620">
    <property type="entry name" value="RhoGAP"/>
    <property type="match status" value="1"/>
</dbReference>
<gene>
    <name evidence="6 7" type="primary">LOC109478325</name>
</gene>
<evidence type="ECO:0000256" key="1">
    <source>
        <dbReference type="ARBA" id="ARBA00007549"/>
    </source>
</evidence>
<feature type="region of interest" description="Disordered" evidence="3">
    <location>
        <begin position="255"/>
        <end position="300"/>
    </location>
</feature>
<dbReference type="InterPro" id="IPR039102">
    <property type="entry name" value="FAM13"/>
</dbReference>
<evidence type="ECO:0000259" key="4">
    <source>
        <dbReference type="PROSITE" id="PS50238"/>
    </source>
</evidence>
<dbReference type="Proteomes" id="UP000515135">
    <property type="component" value="Unplaced"/>
</dbReference>
<feature type="region of interest" description="Disordered" evidence="3">
    <location>
        <begin position="700"/>
        <end position="729"/>
    </location>
</feature>
<feature type="domain" description="Rho-GAP" evidence="4">
    <location>
        <begin position="56"/>
        <end position="244"/>
    </location>
</feature>
<feature type="compositionally biased region" description="Acidic residues" evidence="3">
    <location>
        <begin position="517"/>
        <end position="526"/>
    </location>
</feature>
<accession>A0A6P4ZN01</accession>
<feature type="compositionally biased region" description="Basic and acidic residues" evidence="3">
    <location>
        <begin position="644"/>
        <end position="662"/>
    </location>
</feature>
<dbReference type="PANTHER" id="PTHR15904:SF17">
    <property type="entry name" value="RHO-GAP DOMAIN-CONTAINING PROTEIN"/>
    <property type="match status" value="1"/>
</dbReference>
<dbReference type="Pfam" id="PF26116">
    <property type="entry name" value="FAM13A"/>
    <property type="match status" value="1"/>
</dbReference>
<dbReference type="Gene3D" id="1.10.555.10">
    <property type="entry name" value="Rho GTPase activation protein"/>
    <property type="match status" value="1"/>
</dbReference>
<dbReference type="InterPro" id="IPR000198">
    <property type="entry name" value="RhoGAP_dom"/>
</dbReference>
<dbReference type="Gene3D" id="1.10.10.1460">
    <property type="match status" value="1"/>
</dbReference>
<proteinExistence type="inferred from homology"/>
<dbReference type="SMART" id="SM00324">
    <property type="entry name" value="RhoGAP"/>
    <property type="match status" value="1"/>
</dbReference>
<dbReference type="SUPFAM" id="SSF48350">
    <property type="entry name" value="GTPase activation domain, GAP"/>
    <property type="match status" value="1"/>
</dbReference>
<name>A0A6P4ZN01_BRABE</name>
<dbReference type="InterPro" id="IPR008936">
    <property type="entry name" value="Rho_GTPase_activation_prot"/>
</dbReference>
<comment type="similarity">
    <text evidence="1">Belongs to the FAM13 family.</text>
</comment>
<feature type="region of interest" description="Disordered" evidence="3">
    <location>
        <begin position="401"/>
        <end position="669"/>
    </location>
</feature>
<evidence type="ECO:0000313" key="5">
    <source>
        <dbReference type="Proteomes" id="UP000515135"/>
    </source>
</evidence>
<feature type="region of interest" description="Disordered" evidence="3">
    <location>
        <begin position="1009"/>
        <end position="1029"/>
    </location>
</feature>
<dbReference type="PANTHER" id="PTHR15904">
    <property type="entry name" value="FAM13"/>
    <property type="match status" value="1"/>
</dbReference>
<evidence type="ECO:0000256" key="2">
    <source>
        <dbReference type="SAM" id="Coils"/>
    </source>
</evidence>
<dbReference type="GO" id="GO:0007165">
    <property type="term" value="P:signal transduction"/>
    <property type="evidence" value="ECO:0007669"/>
    <property type="project" value="InterPro"/>
</dbReference>
<feature type="compositionally biased region" description="Basic residues" evidence="3">
    <location>
        <begin position="613"/>
        <end position="622"/>
    </location>
</feature>
<evidence type="ECO:0000256" key="3">
    <source>
        <dbReference type="SAM" id="MobiDB-lite"/>
    </source>
</evidence>
<reference evidence="6 7" key="1">
    <citation type="submission" date="2025-04" db="UniProtKB">
        <authorList>
            <consortium name="RefSeq"/>
        </authorList>
    </citation>
    <scope>IDENTIFICATION</scope>
    <source>
        <tissue evidence="6 7">Gonad</tissue>
    </source>
</reference>
<organism evidence="5 7">
    <name type="scientific">Branchiostoma belcheri</name>
    <name type="common">Amphioxus</name>
    <dbReference type="NCBI Taxonomy" id="7741"/>
    <lineage>
        <taxon>Eukaryota</taxon>
        <taxon>Metazoa</taxon>
        <taxon>Chordata</taxon>
        <taxon>Cephalochordata</taxon>
        <taxon>Leptocardii</taxon>
        <taxon>Amphioxiformes</taxon>
        <taxon>Branchiostomatidae</taxon>
        <taxon>Branchiostoma</taxon>
    </lineage>
</organism>
<evidence type="ECO:0000313" key="7">
    <source>
        <dbReference type="RefSeq" id="XP_019635374.1"/>
    </source>
</evidence>
<dbReference type="RefSeq" id="XP_019635373.1">
    <property type="nucleotide sequence ID" value="XM_019779814.1"/>
</dbReference>
<feature type="compositionally biased region" description="Acidic residues" evidence="3">
    <location>
        <begin position="1010"/>
        <end position="1020"/>
    </location>
</feature>
<protein>
    <submittedName>
        <fullName evidence="6 7">Protein FAM13A-like isoform X1</fullName>
    </submittedName>
</protein>
<keyword evidence="2" id="KW-0175">Coiled coil</keyword>
<feature type="compositionally biased region" description="Basic and acidic residues" evidence="3">
    <location>
        <begin position="427"/>
        <end position="437"/>
    </location>
</feature>